<dbReference type="Proteomes" id="UP000566995">
    <property type="component" value="Unassembled WGS sequence"/>
</dbReference>
<protein>
    <submittedName>
        <fullName evidence="1">Uncharacterized protein</fullName>
    </submittedName>
</protein>
<dbReference type="EMBL" id="JACHLI010000040">
    <property type="protein sequence ID" value="MBB4867410.1"/>
    <property type="molecule type" value="Genomic_DNA"/>
</dbReference>
<proteinExistence type="predicted"/>
<dbReference type="AlphaFoldDB" id="A0A7W7P574"/>
<reference evidence="1 2" key="1">
    <citation type="submission" date="2020-08" db="EMBL/GenBank/DDBJ databases">
        <title>Functional genomics of gut bacteria from endangered species of beetles.</title>
        <authorList>
            <person name="Carlos-Shanley C."/>
        </authorList>
    </citation>
    <scope>NUCLEOTIDE SEQUENCE [LARGE SCALE GENOMIC DNA]</scope>
    <source>
        <strain evidence="1 2">S00179</strain>
    </source>
</reference>
<organism evidence="1 2">
    <name type="scientific">Pseudomonas nitroreducens</name>
    <dbReference type="NCBI Taxonomy" id="46680"/>
    <lineage>
        <taxon>Bacteria</taxon>
        <taxon>Pseudomonadati</taxon>
        <taxon>Pseudomonadota</taxon>
        <taxon>Gammaproteobacteria</taxon>
        <taxon>Pseudomonadales</taxon>
        <taxon>Pseudomonadaceae</taxon>
        <taxon>Pseudomonas</taxon>
    </lineage>
</organism>
<accession>A0A7W7P574</accession>
<comment type="caution">
    <text evidence="1">The sequence shown here is derived from an EMBL/GenBank/DDBJ whole genome shotgun (WGS) entry which is preliminary data.</text>
</comment>
<evidence type="ECO:0000313" key="2">
    <source>
        <dbReference type="Proteomes" id="UP000566995"/>
    </source>
</evidence>
<dbReference type="RefSeq" id="WP_184596879.1">
    <property type="nucleotide sequence ID" value="NZ_JACHLI010000040.1"/>
</dbReference>
<sequence>MNEVTRDFPQENRQLWLIQVFADSMRDVLEEGGRLPVYDDPADKTPASFVDLMQQYTGERVKTSELEELVDLLSPAFPNINIKWK</sequence>
<evidence type="ECO:0000313" key="1">
    <source>
        <dbReference type="EMBL" id="MBB4867410.1"/>
    </source>
</evidence>
<gene>
    <name evidence="1" type="ORF">HNP46_006323</name>
</gene>
<name>A0A7W7P574_PSENT</name>